<gene>
    <name evidence="7" type="ORF">GGP45_002985</name>
    <name evidence="4" type="ORF">GGP61_002691</name>
    <name evidence="3" type="ORF">GGP71_000483</name>
    <name evidence="5" type="ORF">GGP82_002496</name>
    <name evidence="6" type="ORF">GGP83_003211</name>
</gene>
<comment type="caution">
    <text evidence="6">The sequence shown here is derived from an EMBL/GenBank/DDBJ whole genome shotgun (WGS) entry which is preliminary data.</text>
</comment>
<evidence type="ECO:0000313" key="6">
    <source>
        <dbReference type="EMBL" id="MCS3953236.1"/>
    </source>
</evidence>
<evidence type="ECO:0000313" key="4">
    <source>
        <dbReference type="EMBL" id="MCS3711065.1"/>
    </source>
</evidence>
<dbReference type="RefSeq" id="WP_011404544.1">
    <property type="nucleotide sequence ID" value="NZ_CALTRV010000007.1"/>
</dbReference>
<dbReference type="Pfam" id="PF04186">
    <property type="entry name" value="FxsA"/>
    <property type="match status" value="1"/>
</dbReference>
<dbReference type="EMBL" id="JANTYZ010000007">
    <property type="protein sequence ID" value="MCS3865932.1"/>
    <property type="molecule type" value="Genomic_DNA"/>
</dbReference>
<protein>
    <submittedName>
        <fullName evidence="6">UPF0716 protein FxsA</fullName>
    </submittedName>
</protein>
<dbReference type="Proteomes" id="UP001155010">
    <property type="component" value="Unassembled WGS sequence"/>
</dbReference>
<dbReference type="NCBIfam" id="NF008528">
    <property type="entry name" value="PRK11463.1-2"/>
    <property type="match status" value="1"/>
</dbReference>
<dbReference type="PANTHER" id="PTHR35335">
    <property type="entry name" value="UPF0716 PROTEIN FXSA"/>
    <property type="match status" value="1"/>
</dbReference>
<evidence type="ECO:0000313" key="3">
    <source>
        <dbReference type="EMBL" id="MCS3676587.1"/>
    </source>
</evidence>
<dbReference type="EMBL" id="JANUBL010000007">
    <property type="protein sequence ID" value="MCS4122621.1"/>
    <property type="molecule type" value="Genomic_DNA"/>
</dbReference>
<dbReference type="EMBL" id="JANUAE010000010">
    <property type="protein sequence ID" value="MCS3711065.1"/>
    <property type="molecule type" value="Genomic_DNA"/>
</dbReference>
<proteinExistence type="predicted"/>
<dbReference type="PANTHER" id="PTHR35335:SF1">
    <property type="entry name" value="UPF0716 PROTEIN FXSA"/>
    <property type="match status" value="1"/>
</dbReference>
<feature type="region of interest" description="Disordered" evidence="1">
    <location>
        <begin position="130"/>
        <end position="188"/>
    </location>
</feature>
<dbReference type="Proteomes" id="UP001155144">
    <property type="component" value="Unassembled WGS sequence"/>
</dbReference>
<dbReference type="InterPro" id="IPR007313">
    <property type="entry name" value="FxsA"/>
</dbReference>
<dbReference type="Proteomes" id="UP001155057">
    <property type="component" value="Unassembled WGS sequence"/>
</dbReference>
<accession>A0A9X2PKX8</accession>
<sequence>MLGRLILLFLLTPAVELALLIQVDQLIGFWATIALIIVTGVVGSHLARREGLSTWGRLNRRLQAGDLPGKELADGVIILVAGALLITPGILTDVIGFSGLIPVTRTRFRNVLMRWFQGKVDQGTMQVQFGMFGGPTASDSKGANVPPRSPDGPRRSAPDDTWEGRPQDRPNHADEPQGDGNGTASSSP</sequence>
<feature type="compositionally biased region" description="Basic and acidic residues" evidence="1">
    <location>
        <begin position="151"/>
        <end position="175"/>
    </location>
</feature>
<evidence type="ECO:0000313" key="5">
    <source>
        <dbReference type="EMBL" id="MCS3865932.1"/>
    </source>
</evidence>
<reference evidence="6" key="1">
    <citation type="submission" date="2022-08" db="EMBL/GenBank/DDBJ databases">
        <title>Genomic Encyclopedia of Type Strains, Phase V (KMG-V): Genome sequencing to study the core and pangenomes of soil and plant-associated prokaryotes.</title>
        <authorList>
            <person name="Whitman W."/>
        </authorList>
    </citation>
    <scope>NUCLEOTIDE SEQUENCE</scope>
    <source>
        <strain evidence="3">0</strain>
        <strain evidence="5">SP2016B</strain>
        <strain evidence="6">SP2017</strain>
        <strain evidence="7">SP3026</strain>
        <strain evidence="4">SP3049</strain>
    </source>
</reference>
<name>A0A9X2PKX8_9BACT</name>
<organism evidence="6 8">
    <name type="scientific">Salinibacter ruber</name>
    <dbReference type="NCBI Taxonomy" id="146919"/>
    <lineage>
        <taxon>Bacteria</taxon>
        <taxon>Pseudomonadati</taxon>
        <taxon>Rhodothermota</taxon>
        <taxon>Rhodothermia</taxon>
        <taxon>Rhodothermales</taxon>
        <taxon>Salinibacteraceae</taxon>
        <taxon>Salinibacter</taxon>
    </lineage>
</organism>
<dbReference type="Proteomes" id="UP001155034">
    <property type="component" value="Unassembled WGS sequence"/>
</dbReference>
<evidence type="ECO:0000313" key="8">
    <source>
        <dbReference type="Proteomes" id="UP001155010"/>
    </source>
</evidence>
<dbReference type="GO" id="GO:0016020">
    <property type="term" value="C:membrane"/>
    <property type="evidence" value="ECO:0007669"/>
    <property type="project" value="InterPro"/>
</dbReference>
<evidence type="ECO:0000313" key="7">
    <source>
        <dbReference type="EMBL" id="MCS4122621.1"/>
    </source>
</evidence>
<keyword evidence="2" id="KW-1133">Transmembrane helix</keyword>
<dbReference type="Proteomes" id="UP001155027">
    <property type="component" value="Unassembled WGS sequence"/>
</dbReference>
<dbReference type="EMBL" id="JANUBB010000019">
    <property type="protein sequence ID" value="MCS3953236.1"/>
    <property type="molecule type" value="Genomic_DNA"/>
</dbReference>
<evidence type="ECO:0000256" key="2">
    <source>
        <dbReference type="SAM" id="Phobius"/>
    </source>
</evidence>
<keyword evidence="2" id="KW-0812">Transmembrane</keyword>
<evidence type="ECO:0000256" key="1">
    <source>
        <dbReference type="SAM" id="MobiDB-lite"/>
    </source>
</evidence>
<feature type="transmembrane region" description="Helical" evidence="2">
    <location>
        <begin position="27"/>
        <end position="47"/>
    </location>
</feature>
<dbReference type="AlphaFoldDB" id="A0A9X2PKX8"/>
<feature type="transmembrane region" description="Helical" evidence="2">
    <location>
        <begin position="76"/>
        <end position="101"/>
    </location>
</feature>
<dbReference type="EMBL" id="JANUAU010000001">
    <property type="protein sequence ID" value="MCS3676587.1"/>
    <property type="molecule type" value="Genomic_DNA"/>
</dbReference>
<keyword evidence="2" id="KW-0472">Membrane</keyword>